<gene>
    <name evidence="1" type="ORF">KAM435_27130</name>
    <name evidence="2" type="ORF">KAM436_28800</name>
</gene>
<evidence type="ECO:0000313" key="1">
    <source>
        <dbReference type="EMBL" id="GIZ89386.1"/>
    </source>
</evidence>
<evidence type="ECO:0000313" key="3">
    <source>
        <dbReference type="Proteomes" id="UP000887212"/>
    </source>
</evidence>
<proteinExistence type="predicted"/>
<dbReference type="Proteomes" id="UP000887228">
    <property type="component" value="Unassembled WGS sequence"/>
</dbReference>
<comment type="caution">
    <text evidence="1">The sequence shown here is derived from an EMBL/GenBank/DDBJ whole genome shotgun (WGS) entry which is preliminary data.</text>
</comment>
<dbReference type="EMBL" id="BPMT01000011">
    <property type="protein sequence ID" value="GIZ93912.1"/>
    <property type="molecule type" value="Genomic_DNA"/>
</dbReference>
<evidence type="ECO:0000313" key="4">
    <source>
        <dbReference type="Proteomes" id="UP000887228"/>
    </source>
</evidence>
<accession>A0AA37FLZ3</accession>
<organism evidence="1 3">
    <name type="scientific">Aquipseudomonas alcaligenes</name>
    <name type="common">Pseudomonas alcaligenes</name>
    <dbReference type="NCBI Taxonomy" id="43263"/>
    <lineage>
        <taxon>Bacteria</taxon>
        <taxon>Pseudomonadati</taxon>
        <taxon>Pseudomonadota</taxon>
        <taxon>Gammaproteobacteria</taxon>
        <taxon>Pseudomonadales</taxon>
        <taxon>Pseudomonadaceae</taxon>
        <taxon>Aquipseudomonas</taxon>
    </lineage>
</organism>
<name>A0AA37FLZ3_AQUAC</name>
<dbReference type="AlphaFoldDB" id="A0AA37FLZ3"/>
<dbReference type="EMBL" id="BPMS01000011">
    <property type="protein sequence ID" value="GIZ89386.1"/>
    <property type="molecule type" value="Genomic_DNA"/>
</dbReference>
<dbReference type="PROSITE" id="PS51257">
    <property type="entry name" value="PROKAR_LIPOPROTEIN"/>
    <property type="match status" value="1"/>
</dbReference>
<dbReference type="Proteomes" id="UP000887212">
    <property type="component" value="Unassembled WGS sequence"/>
</dbReference>
<sequence length="83" mass="9123">MRWQVSWLAARRSARLPDPKVSGMWASLAAYSCGGSQGIGDMRRTLFPFHPPTRGGTIGGHLNVMRRQKTARPPRIDPGQPAP</sequence>
<evidence type="ECO:0000313" key="2">
    <source>
        <dbReference type="EMBL" id="GIZ93912.1"/>
    </source>
</evidence>
<reference evidence="1 4" key="1">
    <citation type="submission" date="2021-07" db="EMBL/GenBank/DDBJ databases">
        <title>Whole genome sequencing of carbapenem-resistant Pseudomonas spp. isolated in Japan.</title>
        <authorList>
            <person name="Suzuki M."/>
            <person name="Maehana S."/>
            <person name="Kitasato H."/>
        </authorList>
    </citation>
    <scope>NUCLEOTIDE SEQUENCE</scope>
    <source>
        <strain evidence="1">KAM435</strain>
        <strain evidence="2 4">KAM436</strain>
    </source>
</reference>
<protein>
    <submittedName>
        <fullName evidence="1">Uncharacterized protein</fullName>
    </submittedName>
</protein>